<dbReference type="EMBL" id="QUSW01000012">
    <property type="protein sequence ID" value="RQP21270.1"/>
    <property type="molecule type" value="Genomic_DNA"/>
</dbReference>
<protein>
    <submittedName>
        <fullName evidence="1">Uncharacterized protein</fullName>
    </submittedName>
</protein>
<reference evidence="1 2" key="2">
    <citation type="submission" date="2018-12" db="EMBL/GenBank/DDBJ databases">
        <title>Rhizobacter gummiphilus sp. nov., a rubber-degrading bacterium isolated from the soil of a botanical garden in Japan.</title>
        <authorList>
            <person name="Shunsuke S.S."/>
        </authorList>
    </citation>
    <scope>NUCLEOTIDE SEQUENCE [LARGE SCALE GENOMIC DNA]</scope>
    <source>
        <strain evidence="1 2">S-16</strain>
    </source>
</reference>
<dbReference type="RefSeq" id="WP_124543897.1">
    <property type="nucleotide sequence ID" value="NZ_QUSW01000012.1"/>
</dbReference>
<name>A0A3N7HGY2_9BURK</name>
<comment type="caution">
    <text evidence="1">The sequence shown here is derived from an EMBL/GenBank/DDBJ whole genome shotgun (WGS) entry which is preliminary data.</text>
</comment>
<organism evidence="1 2">
    <name type="scientific">Piscinibacter terrae</name>
    <dbReference type="NCBI Taxonomy" id="2496871"/>
    <lineage>
        <taxon>Bacteria</taxon>
        <taxon>Pseudomonadati</taxon>
        <taxon>Pseudomonadota</taxon>
        <taxon>Betaproteobacteria</taxon>
        <taxon>Burkholderiales</taxon>
        <taxon>Sphaerotilaceae</taxon>
        <taxon>Piscinibacter</taxon>
    </lineage>
</organism>
<reference evidence="1 2" key="1">
    <citation type="submission" date="2018-08" db="EMBL/GenBank/DDBJ databases">
        <authorList>
            <person name="Khan S.A."/>
            <person name="Jeon C.O."/>
            <person name="Chun B.H."/>
            <person name="Jeong S.E."/>
        </authorList>
    </citation>
    <scope>NUCLEOTIDE SEQUENCE [LARGE SCALE GENOMIC DNA]</scope>
    <source>
        <strain evidence="1 2">S-16</strain>
    </source>
</reference>
<proteinExistence type="predicted"/>
<dbReference type="Pfam" id="PF20388">
    <property type="entry name" value="DUF6683"/>
    <property type="match status" value="1"/>
</dbReference>
<evidence type="ECO:0000313" key="2">
    <source>
        <dbReference type="Proteomes" id="UP000267464"/>
    </source>
</evidence>
<dbReference type="AlphaFoldDB" id="A0A3N7HGY2"/>
<evidence type="ECO:0000313" key="1">
    <source>
        <dbReference type="EMBL" id="RQP21270.1"/>
    </source>
</evidence>
<keyword evidence="2" id="KW-1185">Reference proteome</keyword>
<accession>A0A3N7HGY2</accession>
<dbReference type="Proteomes" id="UP000267464">
    <property type="component" value="Unassembled WGS sequence"/>
</dbReference>
<dbReference type="OrthoDB" id="8888106at2"/>
<sequence length="214" mass="22888">MSIEQARSDASDFPPEMAQRLGQLLGQALSGLGDASEAAPALTIEPAKEPAAPALLARSHGSPKARAQAQAMYLRCLAHYRTKVQRGLPVDDVGAAAAYFVLANLAALQNLHINEAQLALVERQMRHVIGRHAAWQSAGARERQTLFEQLAVLGVLVGESQAQARTQGAAAILHVRQAARGYLRELLGIDPDALRLDEHGLRFEVMVPAAAANN</sequence>
<dbReference type="InterPro" id="IPR046505">
    <property type="entry name" value="DUF6683"/>
</dbReference>
<gene>
    <name evidence="1" type="ORF">DZC73_28965</name>
</gene>